<dbReference type="RefSeq" id="WP_247405016.1">
    <property type="nucleotide sequence ID" value="NZ_JAKNRV010000249.1"/>
</dbReference>
<feature type="non-terminal residue" evidence="7">
    <location>
        <position position="43"/>
    </location>
</feature>
<proteinExistence type="predicted"/>
<dbReference type="SUPFAM" id="SSF52540">
    <property type="entry name" value="P-loop containing nucleoside triphosphate hydrolases"/>
    <property type="match status" value="1"/>
</dbReference>
<evidence type="ECO:0000256" key="2">
    <source>
        <dbReference type="ARBA" id="ARBA00022801"/>
    </source>
</evidence>
<name>A0ABT0EMN2_9PSED</name>
<evidence type="ECO:0000259" key="6">
    <source>
        <dbReference type="PROSITE" id="PS51195"/>
    </source>
</evidence>
<keyword evidence="2" id="KW-0378">Hydrolase</keyword>
<evidence type="ECO:0000256" key="1">
    <source>
        <dbReference type="ARBA" id="ARBA00022741"/>
    </source>
</evidence>
<dbReference type="Proteomes" id="UP001317085">
    <property type="component" value="Unassembled WGS sequence"/>
</dbReference>
<evidence type="ECO:0000256" key="3">
    <source>
        <dbReference type="ARBA" id="ARBA00022806"/>
    </source>
</evidence>
<dbReference type="Gene3D" id="3.40.50.300">
    <property type="entry name" value="P-loop containing nucleotide triphosphate hydrolases"/>
    <property type="match status" value="1"/>
</dbReference>
<protein>
    <submittedName>
        <fullName evidence="7">DEAD/DEAH box helicase</fullName>
    </submittedName>
</protein>
<dbReference type="InterPro" id="IPR027417">
    <property type="entry name" value="P-loop_NTPase"/>
</dbReference>
<reference evidence="7 8" key="1">
    <citation type="submission" date="2022-02" db="EMBL/GenBank/DDBJ databases">
        <title>Comparative genomics of the first Antarctic Pseudomonas spp. capable of biotransforming 2,4,6-Trinitrotoluene.</title>
        <authorList>
            <person name="Cabrera M.A."/>
            <person name="Marquez S.L."/>
            <person name="Perez-Donoso J.M."/>
        </authorList>
    </citation>
    <scope>NUCLEOTIDE SEQUENCE [LARGE SCALE GENOMIC DNA]</scope>
    <source>
        <strain evidence="7 8">TNT11</strain>
    </source>
</reference>
<feature type="domain" description="DEAD-box RNA helicase Q" evidence="6">
    <location>
        <begin position="1"/>
        <end position="29"/>
    </location>
</feature>
<keyword evidence="8" id="KW-1185">Reference proteome</keyword>
<dbReference type="InterPro" id="IPR014014">
    <property type="entry name" value="RNA_helicase_DEAD_Q_motif"/>
</dbReference>
<evidence type="ECO:0000313" key="7">
    <source>
        <dbReference type="EMBL" id="MCK1786746.1"/>
    </source>
</evidence>
<keyword evidence="1" id="KW-0547">Nucleotide-binding</keyword>
<evidence type="ECO:0000256" key="4">
    <source>
        <dbReference type="ARBA" id="ARBA00022840"/>
    </source>
</evidence>
<accession>A0ABT0EMN2</accession>
<sequence length="43" mass="4568">MTFATLGLIEPLQRALETLGYQTPTPVQAQAIPAVLAGRDLMA</sequence>
<gene>
    <name evidence="7" type="ORF">L9Z73_21050</name>
</gene>
<keyword evidence="4" id="KW-0067">ATP-binding</keyword>
<comment type="caution">
    <text evidence="7">The sequence shown here is derived from an EMBL/GenBank/DDBJ whole genome shotgun (WGS) entry which is preliminary data.</text>
</comment>
<dbReference type="PROSITE" id="PS51195">
    <property type="entry name" value="Q_MOTIF"/>
    <property type="match status" value="1"/>
</dbReference>
<organism evidence="7 8">
    <name type="scientific">Pseudomonas emilianonis</name>
    <dbReference type="NCBI Taxonomy" id="2915812"/>
    <lineage>
        <taxon>Bacteria</taxon>
        <taxon>Pseudomonadati</taxon>
        <taxon>Pseudomonadota</taxon>
        <taxon>Gammaproteobacteria</taxon>
        <taxon>Pseudomonadales</taxon>
        <taxon>Pseudomonadaceae</taxon>
        <taxon>Pseudomonas</taxon>
    </lineage>
</organism>
<feature type="short sequence motif" description="Q motif" evidence="5">
    <location>
        <begin position="1"/>
        <end position="29"/>
    </location>
</feature>
<evidence type="ECO:0000256" key="5">
    <source>
        <dbReference type="PROSITE-ProRule" id="PRU00552"/>
    </source>
</evidence>
<keyword evidence="3 7" id="KW-0347">Helicase</keyword>
<evidence type="ECO:0000313" key="8">
    <source>
        <dbReference type="Proteomes" id="UP001317085"/>
    </source>
</evidence>
<dbReference type="EMBL" id="JAKNRV010000249">
    <property type="protein sequence ID" value="MCK1786746.1"/>
    <property type="molecule type" value="Genomic_DNA"/>
</dbReference>
<dbReference type="GO" id="GO:0004386">
    <property type="term" value="F:helicase activity"/>
    <property type="evidence" value="ECO:0007669"/>
    <property type="project" value="UniProtKB-KW"/>
</dbReference>